<evidence type="ECO:0000313" key="5">
    <source>
        <dbReference type="Proteomes" id="UP000069850"/>
    </source>
</evidence>
<dbReference type="SUPFAM" id="SSF49299">
    <property type="entry name" value="PKD domain"/>
    <property type="match status" value="1"/>
</dbReference>
<dbReference type="InterPro" id="IPR001258">
    <property type="entry name" value="NHL_repeat"/>
</dbReference>
<dbReference type="Gene3D" id="2.60.40.10">
    <property type="entry name" value="Immunoglobulins"/>
    <property type="match status" value="1"/>
</dbReference>
<dbReference type="FunFam" id="2.60.40.10:FF:000270">
    <property type="entry name" value="Cell surface protein"/>
    <property type="match status" value="1"/>
</dbReference>
<dbReference type="SMART" id="SM00089">
    <property type="entry name" value="PKD"/>
    <property type="match status" value="1"/>
</dbReference>
<dbReference type="PANTHER" id="PTHR24104:SF25">
    <property type="entry name" value="PROTEIN LIN-41"/>
    <property type="match status" value="1"/>
</dbReference>
<dbReference type="InterPro" id="IPR022409">
    <property type="entry name" value="PKD/Chitinase_dom"/>
</dbReference>
<keyword evidence="1" id="KW-0677">Repeat</keyword>
<dbReference type="Gene3D" id="1.10.1330.10">
    <property type="entry name" value="Dockerin domain"/>
    <property type="match status" value="1"/>
</dbReference>
<dbReference type="InterPro" id="IPR036439">
    <property type="entry name" value="Dockerin_dom_sf"/>
</dbReference>
<dbReference type="PROSITE" id="PS50093">
    <property type="entry name" value="PKD"/>
    <property type="match status" value="1"/>
</dbReference>
<evidence type="ECO:0000259" key="2">
    <source>
        <dbReference type="PROSITE" id="PS50093"/>
    </source>
</evidence>
<dbReference type="InterPro" id="IPR035986">
    <property type="entry name" value="PKD_dom_sf"/>
</dbReference>
<name>A0A0X3BQH4_9EURY</name>
<protein>
    <recommendedName>
        <fullName evidence="6">PKD domain-containing protein</fullName>
    </recommendedName>
</protein>
<dbReference type="PROSITE" id="PS51125">
    <property type="entry name" value="NHL"/>
    <property type="match status" value="1"/>
</dbReference>
<dbReference type="InterPro" id="IPR016134">
    <property type="entry name" value="Dockerin_dom"/>
</dbReference>
<dbReference type="PANTHER" id="PTHR24104">
    <property type="entry name" value="E3 UBIQUITIN-PROTEIN LIGASE NHLRC1-RELATED"/>
    <property type="match status" value="1"/>
</dbReference>
<dbReference type="SUPFAM" id="SSF63446">
    <property type="entry name" value="Type I dockerin domain"/>
    <property type="match status" value="1"/>
</dbReference>
<dbReference type="CDD" id="cd14256">
    <property type="entry name" value="Dockerin_I"/>
    <property type="match status" value="1"/>
</dbReference>
<dbReference type="AlphaFoldDB" id="A0A0X3BQH4"/>
<dbReference type="InterPro" id="IPR018247">
    <property type="entry name" value="EF_Hand_1_Ca_BS"/>
</dbReference>
<dbReference type="SUPFAM" id="SSF63829">
    <property type="entry name" value="Calcium-dependent phosphotriesterase"/>
    <property type="match status" value="1"/>
</dbReference>
<dbReference type="GO" id="GO:0000272">
    <property type="term" value="P:polysaccharide catabolic process"/>
    <property type="evidence" value="ECO:0007669"/>
    <property type="project" value="InterPro"/>
</dbReference>
<dbReference type="Pfam" id="PF01436">
    <property type="entry name" value="NHL"/>
    <property type="match status" value="1"/>
</dbReference>
<evidence type="ECO:0000256" key="1">
    <source>
        <dbReference type="ARBA" id="ARBA00022737"/>
    </source>
</evidence>
<organism evidence="4 5">
    <name type="scientific">Methanoculleus bourgensis</name>
    <dbReference type="NCBI Taxonomy" id="83986"/>
    <lineage>
        <taxon>Archaea</taxon>
        <taxon>Methanobacteriati</taxon>
        <taxon>Methanobacteriota</taxon>
        <taxon>Stenosarchaea group</taxon>
        <taxon>Methanomicrobia</taxon>
        <taxon>Methanomicrobiales</taxon>
        <taxon>Methanomicrobiaceae</taxon>
        <taxon>Methanoculleus</taxon>
    </lineage>
</organism>
<feature type="domain" description="PKD" evidence="2">
    <location>
        <begin position="107"/>
        <end position="174"/>
    </location>
</feature>
<dbReference type="InterPro" id="IPR013783">
    <property type="entry name" value="Ig-like_fold"/>
</dbReference>
<dbReference type="PROSITE" id="PS51766">
    <property type="entry name" value="DOCKERIN"/>
    <property type="match status" value="1"/>
</dbReference>
<proteinExistence type="predicted"/>
<feature type="domain" description="Dockerin" evidence="3">
    <location>
        <begin position="185"/>
        <end position="247"/>
    </location>
</feature>
<evidence type="ECO:0008006" key="6">
    <source>
        <dbReference type="Google" id="ProtNLM"/>
    </source>
</evidence>
<dbReference type="Gene3D" id="2.40.10.500">
    <property type="match status" value="1"/>
</dbReference>
<dbReference type="PROSITE" id="PS00018">
    <property type="entry name" value="EF_HAND_1"/>
    <property type="match status" value="1"/>
</dbReference>
<accession>A0A0X3BQH4</accession>
<reference evidence="4 5" key="1">
    <citation type="submission" date="2016-01" db="EMBL/GenBank/DDBJ databases">
        <authorList>
            <person name="Manzoor S."/>
        </authorList>
    </citation>
    <scope>NUCLEOTIDE SEQUENCE [LARGE SCALE GENOMIC DNA]</scope>
    <source>
        <strain evidence="4">Methanoculleus sp MAB1</strain>
    </source>
</reference>
<sequence length="247" mass="26581">MTDTGNSRIQKFNSSGMFVNKWDTKNGLTYIATDPIGGVYAVDSSNNQFWKYDVSGVFLGKWGASGSGDGQFRSPKGIAVDAKGNVYIADSDNKRIQVFSQRGEPLPKASFSSNTTSGHIPLTVQFYDTSTGNPIAWFWTFGDGNTSTEQHPVHIYRTPGNYTVNLTVSTADGSDTLPRPGYITVTRVKGDFNGDGVVDIGDVSRVAYMVVGKAPADPAADFNENGAVDIGDAAKIAYYFVGRIVEL</sequence>
<dbReference type="KEGG" id="mema:MMAB1_2532"/>
<dbReference type="CDD" id="cd00146">
    <property type="entry name" value="PKD"/>
    <property type="match status" value="1"/>
</dbReference>
<dbReference type="Proteomes" id="UP000069850">
    <property type="component" value="Chromosome 1"/>
</dbReference>
<gene>
    <name evidence="4" type="ORF">MMAB1_2532</name>
</gene>
<evidence type="ECO:0000259" key="3">
    <source>
        <dbReference type="PROSITE" id="PS51766"/>
    </source>
</evidence>
<dbReference type="EMBL" id="LT158599">
    <property type="protein sequence ID" value="CVK33745.1"/>
    <property type="molecule type" value="Genomic_DNA"/>
</dbReference>
<dbReference type="InterPro" id="IPR000601">
    <property type="entry name" value="PKD_dom"/>
</dbReference>
<dbReference type="InterPro" id="IPR050952">
    <property type="entry name" value="TRIM-NHL_E3_ligases"/>
</dbReference>
<dbReference type="Pfam" id="PF18911">
    <property type="entry name" value="PKD_4"/>
    <property type="match status" value="1"/>
</dbReference>
<evidence type="ECO:0000313" key="4">
    <source>
        <dbReference type="EMBL" id="CVK33745.1"/>
    </source>
</evidence>
<dbReference type="GO" id="GO:0008270">
    <property type="term" value="F:zinc ion binding"/>
    <property type="evidence" value="ECO:0007669"/>
    <property type="project" value="UniProtKB-KW"/>
</dbReference>